<evidence type="ECO:0000259" key="4">
    <source>
        <dbReference type="PROSITE" id="PS50943"/>
    </source>
</evidence>
<feature type="domain" description="HTH cro/C1-type" evidence="4">
    <location>
        <begin position="9"/>
        <end position="63"/>
    </location>
</feature>
<keyword evidence="2" id="KW-0238">DNA-binding</keyword>
<evidence type="ECO:0000313" key="7">
    <source>
        <dbReference type="Proteomes" id="UP000253817"/>
    </source>
</evidence>
<dbReference type="SMART" id="SM00530">
    <property type="entry name" value="HTH_XRE"/>
    <property type="match status" value="1"/>
</dbReference>
<dbReference type="AlphaFoldDB" id="A0A3N0J1M2"/>
<reference evidence="8" key="2">
    <citation type="submission" date="2018-05" db="EMBL/GenBank/DDBJ databases">
        <title>Genome Sequencing of selected type strains of the family Eggerthellaceae.</title>
        <authorList>
            <person name="Danylec N."/>
            <person name="Stoll D.A."/>
            <person name="Doetsch A."/>
            <person name="Huch M."/>
        </authorList>
    </citation>
    <scope>NUCLEOTIDE SEQUENCE [LARGE SCALE GENOMIC DNA]</scope>
    <source>
        <strain evidence="8">DSM 16107</strain>
    </source>
</reference>
<comment type="caution">
    <text evidence="6">The sequence shown here is derived from an EMBL/GenBank/DDBJ whole genome shotgun (WGS) entry which is preliminary data.</text>
</comment>
<dbReference type="PANTHER" id="PTHR46797">
    <property type="entry name" value="HTH-TYPE TRANSCRIPTIONAL REGULATOR"/>
    <property type="match status" value="1"/>
</dbReference>
<dbReference type="Gene3D" id="1.10.260.40">
    <property type="entry name" value="lambda repressor-like DNA-binding domains"/>
    <property type="match status" value="1"/>
</dbReference>
<sequence>MKKEFGARVKTLRERAGLSTNKFALMIGLSKSFIIQIEHGRRNISLDTIERIAAGLNMTASELFEGVETHVEGTASGKKS</sequence>
<dbReference type="Proteomes" id="UP000253817">
    <property type="component" value="Unassembled WGS sequence"/>
</dbReference>
<evidence type="ECO:0000313" key="5">
    <source>
        <dbReference type="EMBL" id="RDB67919.1"/>
    </source>
</evidence>
<evidence type="ECO:0000256" key="3">
    <source>
        <dbReference type="ARBA" id="ARBA00023163"/>
    </source>
</evidence>
<dbReference type="InterPro" id="IPR001387">
    <property type="entry name" value="Cro/C1-type_HTH"/>
</dbReference>
<evidence type="ECO:0000313" key="6">
    <source>
        <dbReference type="EMBL" id="RNM42590.1"/>
    </source>
</evidence>
<name>A0A3N0J1M2_9ACTN</name>
<dbReference type="EMBL" id="QICC01000010">
    <property type="protein sequence ID" value="RNM42590.1"/>
    <property type="molecule type" value="Genomic_DNA"/>
</dbReference>
<gene>
    <name evidence="5" type="ORF">C1876_11680</name>
    <name evidence="6" type="ORF">DMP09_04160</name>
</gene>
<protein>
    <submittedName>
        <fullName evidence="6">XRE family transcriptional regulator</fullName>
    </submittedName>
</protein>
<evidence type="ECO:0000313" key="8">
    <source>
        <dbReference type="Proteomes" id="UP000270112"/>
    </source>
</evidence>
<dbReference type="InterPro" id="IPR010982">
    <property type="entry name" value="Lambda_DNA-bd_dom_sf"/>
</dbReference>
<dbReference type="GO" id="GO:0003700">
    <property type="term" value="F:DNA-binding transcription factor activity"/>
    <property type="evidence" value="ECO:0007669"/>
    <property type="project" value="TreeGrafter"/>
</dbReference>
<dbReference type="PROSITE" id="PS50943">
    <property type="entry name" value="HTH_CROC1"/>
    <property type="match status" value="1"/>
</dbReference>
<evidence type="ECO:0000256" key="2">
    <source>
        <dbReference type="ARBA" id="ARBA00023125"/>
    </source>
</evidence>
<accession>A0A3N0J1M2</accession>
<dbReference type="GO" id="GO:0005829">
    <property type="term" value="C:cytosol"/>
    <property type="evidence" value="ECO:0007669"/>
    <property type="project" value="TreeGrafter"/>
</dbReference>
<dbReference type="InterPro" id="IPR050807">
    <property type="entry name" value="TransReg_Diox_bact_type"/>
</dbReference>
<dbReference type="SUPFAM" id="SSF47413">
    <property type="entry name" value="lambda repressor-like DNA-binding domains"/>
    <property type="match status" value="1"/>
</dbReference>
<reference evidence="6" key="3">
    <citation type="journal article" date="2019" name="Microbiol. Resour. Announc.">
        <title>Draft Genome Sequences of Type Strains of Gordonibacter faecihominis, Paraeggerthella hongkongensis, Parvibacter caecicola,Slackia equolifaciens, Slackia faecicanis, and Slackia isoflavoniconvertens.</title>
        <authorList>
            <person name="Danylec N."/>
            <person name="Stoll D.A."/>
            <person name="Dotsch A."/>
            <person name="Huch M."/>
        </authorList>
    </citation>
    <scope>NUCLEOTIDE SEQUENCE</scope>
    <source>
        <strain evidence="6">DSM 16107</strain>
    </source>
</reference>
<keyword evidence="3" id="KW-0804">Transcription</keyword>
<keyword evidence="1" id="KW-0805">Transcription regulation</keyword>
<dbReference type="Pfam" id="PF01381">
    <property type="entry name" value="HTH_3"/>
    <property type="match status" value="1"/>
</dbReference>
<dbReference type="PANTHER" id="PTHR46797:SF23">
    <property type="entry name" value="HTH-TYPE TRANSCRIPTIONAL REGULATOR SUTR"/>
    <property type="match status" value="1"/>
</dbReference>
<organism evidence="6 8">
    <name type="scientific">Eggerthella sinensis</name>
    <dbReference type="NCBI Taxonomy" id="242230"/>
    <lineage>
        <taxon>Bacteria</taxon>
        <taxon>Bacillati</taxon>
        <taxon>Actinomycetota</taxon>
        <taxon>Coriobacteriia</taxon>
        <taxon>Eggerthellales</taxon>
        <taxon>Eggerthellaceae</taxon>
        <taxon>Eggerthella</taxon>
    </lineage>
</organism>
<dbReference type="CDD" id="cd00093">
    <property type="entry name" value="HTH_XRE"/>
    <property type="match status" value="1"/>
</dbReference>
<evidence type="ECO:0000256" key="1">
    <source>
        <dbReference type="ARBA" id="ARBA00023015"/>
    </source>
</evidence>
<keyword evidence="7" id="KW-1185">Reference proteome</keyword>
<dbReference type="Proteomes" id="UP000270112">
    <property type="component" value="Unassembled WGS sequence"/>
</dbReference>
<dbReference type="EMBL" id="PPTT01000020">
    <property type="protein sequence ID" value="RDB67919.1"/>
    <property type="molecule type" value="Genomic_DNA"/>
</dbReference>
<proteinExistence type="predicted"/>
<dbReference type="GO" id="GO:0003677">
    <property type="term" value="F:DNA binding"/>
    <property type="evidence" value="ECO:0007669"/>
    <property type="project" value="UniProtKB-KW"/>
</dbReference>
<reference evidence="5 7" key="1">
    <citation type="journal article" date="2018" name="Elife">
        <title>Discovery and characterization of a prevalent human gut bacterial enzyme sufficient for the inactivation of a family of plant toxins.</title>
        <authorList>
            <person name="Koppel N."/>
            <person name="Bisanz J.E."/>
            <person name="Pandelia M.E."/>
            <person name="Turnbaugh P.J."/>
            <person name="Balskus E.P."/>
        </authorList>
    </citation>
    <scope>NUCLEOTIDE SEQUENCE [LARGE SCALE GENOMIC DNA]</scope>
    <source>
        <strain evidence="5 7">DSM 16107</strain>
    </source>
</reference>